<gene>
    <name evidence="2" type="ORF">SKAU_G00066590</name>
</gene>
<evidence type="ECO:0000313" key="3">
    <source>
        <dbReference type="Proteomes" id="UP001152622"/>
    </source>
</evidence>
<accession>A0A9Q1J943</accession>
<evidence type="ECO:0000256" key="1">
    <source>
        <dbReference type="SAM" id="MobiDB-lite"/>
    </source>
</evidence>
<evidence type="ECO:0000313" key="2">
    <source>
        <dbReference type="EMBL" id="KAJ8376079.1"/>
    </source>
</evidence>
<keyword evidence="3" id="KW-1185">Reference proteome</keyword>
<feature type="compositionally biased region" description="Pro residues" evidence="1">
    <location>
        <begin position="33"/>
        <end position="42"/>
    </location>
</feature>
<sequence>MPRGDWETRDGSLGSSVQRADALSERRRVPQQPALPVPPQPSPDCCARSPGARARPGAVEAPAPARPPSPPPPGLLLLLLLPLAPALLRAACWPTAL</sequence>
<feature type="compositionally biased region" description="Low complexity" evidence="1">
    <location>
        <begin position="47"/>
        <end position="63"/>
    </location>
</feature>
<dbReference type="Proteomes" id="UP001152622">
    <property type="component" value="Chromosome 2"/>
</dbReference>
<feature type="region of interest" description="Disordered" evidence="1">
    <location>
        <begin position="1"/>
        <end position="74"/>
    </location>
</feature>
<feature type="compositionally biased region" description="Pro residues" evidence="1">
    <location>
        <begin position="64"/>
        <end position="74"/>
    </location>
</feature>
<organism evidence="2 3">
    <name type="scientific">Synaphobranchus kaupii</name>
    <name type="common">Kaup's arrowtooth eel</name>
    <dbReference type="NCBI Taxonomy" id="118154"/>
    <lineage>
        <taxon>Eukaryota</taxon>
        <taxon>Metazoa</taxon>
        <taxon>Chordata</taxon>
        <taxon>Craniata</taxon>
        <taxon>Vertebrata</taxon>
        <taxon>Euteleostomi</taxon>
        <taxon>Actinopterygii</taxon>
        <taxon>Neopterygii</taxon>
        <taxon>Teleostei</taxon>
        <taxon>Anguilliformes</taxon>
        <taxon>Synaphobranchidae</taxon>
        <taxon>Synaphobranchus</taxon>
    </lineage>
</organism>
<dbReference type="AlphaFoldDB" id="A0A9Q1J943"/>
<comment type="caution">
    <text evidence="2">The sequence shown here is derived from an EMBL/GenBank/DDBJ whole genome shotgun (WGS) entry which is preliminary data.</text>
</comment>
<dbReference type="EMBL" id="JAINUF010000002">
    <property type="protein sequence ID" value="KAJ8376079.1"/>
    <property type="molecule type" value="Genomic_DNA"/>
</dbReference>
<proteinExistence type="predicted"/>
<reference evidence="2" key="1">
    <citation type="journal article" date="2023" name="Science">
        <title>Genome structures resolve the early diversification of teleost fishes.</title>
        <authorList>
            <person name="Parey E."/>
            <person name="Louis A."/>
            <person name="Montfort J."/>
            <person name="Bouchez O."/>
            <person name="Roques C."/>
            <person name="Iampietro C."/>
            <person name="Lluch J."/>
            <person name="Castinel A."/>
            <person name="Donnadieu C."/>
            <person name="Desvignes T."/>
            <person name="Floi Bucao C."/>
            <person name="Jouanno E."/>
            <person name="Wen M."/>
            <person name="Mejri S."/>
            <person name="Dirks R."/>
            <person name="Jansen H."/>
            <person name="Henkel C."/>
            <person name="Chen W.J."/>
            <person name="Zahm M."/>
            <person name="Cabau C."/>
            <person name="Klopp C."/>
            <person name="Thompson A.W."/>
            <person name="Robinson-Rechavi M."/>
            <person name="Braasch I."/>
            <person name="Lecointre G."/>
            <person name="Bobe J."/>
            <person name="Postlethwait J.H."/>
            <person name="Berthelot C."/>
            <person name="Roest Crollius H."/>
            <person name="Guiguen Y."/>
        </authorList>
    </citation>
    <scope>NUCLEOTIDE SEQUENCE</scope>
    <source>
        <strain evidence="2">WJC10195</strain>
    </source>
</reference>
<name>A0A9Q1J943_SYNKA</name>
<feature type="compositionally biased region" description="Basic and acidic residues" evidence="1">
    <location>
        <begin position="1"/>
        <end position="10"/>
    </location>
</feature>
<protein>
    <submittedName>
        <fullName evidence="2">Uncharacterized protein</fullName>
    </submittedName>
</protein>